<evidence type="ECO:0000313" key="1">
    <source>
        <dbReference type="EMBL" id="AWB84802.1"/>
    </source>
</evidence>
<gene>
    <name evidence="1" type="ORF">C3E79_10220</name>
</gene>
<dbReference type="AlphaFoldDB" id="A0A2S0WGK3"/>
<evidence type="ECO:0000313" key="2">
    <source>
        <dbReference type="Proteomes" id="UP000244754"/>
    </source>
</evidence>
<name>A0A2S0WGK3_9CORY</name>
<organism evidence="1 2">
    <name type="scientific">Corynebacterium liangguodongii</name>
    <dbReference type="NCBI Taxonomy" id="2079535"/>
    <lineage>
        <taxon>Bacteria</taxon>
        <taxon>Bacillati</taxon>
        <taxon>Actinomycetota</taxon>
        <taxon>Actinomycetes</taxon>
        <taxon>Mycobacteriales</taxon>
        <taxon>Corynebacteriaceae</taxon>
        <taxon>Corynebacterium</taxon>
    </lineage>
</organism>
<dbReference type="EMBL" id="CP026948">
    <property type="protein sequence ID" value="AWB84802.1"/>
    <property type="molecule type" value="Genomic_DNA"/>
</dbReference>
<protein>
    <submittedName>
        <fullName evidence="1">Uncharacterized protein</fullName>
    </submittedName>
</protein>
<reference evidence="2" key="1">
    <citation type="submission" date="2018-01" db="EMBL/GenBank/DDBJ databases">
        <authorList>
            <person name="Li J."/>
        </authorList>
    </citation>
    <scope>NUCLEOTIDE SEQUENCE [LARGE SCALE GENOMIC DNA]</scope>
    <source>
        <strain evidence="2">2184</strain>
    </source>
</reference>
<dbReference type="KEGG" id="clia:C3E79_10220"/>
<keyword evidence="2" id="KW-1185">Reference proteome</keyword>
<sequence>MLGFSAEDVIPRFDLPRAWQPDGTPIRMDIQTETIGEHGEYEDEYGFPDLPAGTIVKRHVTPWEVERD</sequence>
<dbReference type="Proteomes" id="UP000244754">
    <property type="component" value="Chromosome"/>
</dbReference>
<accession>A0A2S0WGK3</accession>
<proteinExistence type="predicted"/>